<dbReference type="GO" id="GO:0005666">
    <property type="term" value="C:RNA polymerase III complex"/>
    <property type="evidence" value="ECO:0007669"/>
    <property type="project" value="UniProtKB-UniRule"/>
</dbReference>
<gene>
    <name evidence="13" type="ORF">LTR84_011389</name>
</gene>
<evidence type="ECO:0000256" key="6">
    <source>
        <dbReference type="ARBA" id="ARBA00023242"/>
    </source>
</evidence>
<dbReference type="RefSeq" id="XP_064699967.1">
    <property type="nucleotide sequence ID" value="XM_064854921.1"/>
</dbReference>
<dbReference type="InterPro" id="IPR036388">
    <property type="entry name" value="WH-like_DNA-bd_sf"/>
</dbReference>
<evidence type="ECO:0000256" key="7">
    <source>
        <dbReference type="ARBA" id="ARBA00025127"/>
    </source>
</evidence>
<evidence type="ECO:0000256" key="2">
    <source>
        <dbReference type="ARBA" id="ARBA00006835"/>
    </source>
</evidence>
<keyword evidence="14" id="KW-1185">Reference proteome</keyword>
<evidence type="ECO:0000259" key="10">
    <source>
        <dbReference type="Pfam" id="PF05645"/>
    </source>
</evidence>
<organism evidence="13 14">
    <name type="scientific">Exophiala bonariae</name>
    <dbReference type="NCBI Taxonomy" id="1690606"/>
    <lineage>
        <taxon>Eukaryota</taxon>
        <taxon>Fungi</taxon>
        <taxon>Dikarya</taxon>
        <taxon>Ascomycota</taxon>
        <taxon>Pezizomycotina</taxon>
        <taxon>Eurotiomycetes</taxon>
        <taxon>Chaetothyriomycetidae</taxon>
        <taxon>Chaetothyriales</taxon>
        <taxon>Herpotrichiellaceae</taxon>
        <taxon>Exophiala</taxon>
    </lineage>
</organism>
<dbReference type="InterPro" id="IPR039748">
    <property type="entry name" value="RPC3"/>
</dbReference>
<dbReference type="EMBL" id="JAVRRD010000056">
    <property type="protein sequence ID" value="KAK5043582.1"/>
    <property type="molecule type" value="Genomic_DNA"/>
</dbReference>
<dbReference type="Pfam" id="PF05645">
    <property type="entry name" value="RNA_pol_Rpc82"/>
    <property type="match status" value="1"/>
</dbReference>
<dbReference type="InterPro" id="IPR013197">
    <property type="entry name" value="RNA_pol_III_RPC82-rel_HTH"/>
</dbReference>
<dbReference type="PANTHER" id="PTHR12949:SF0">
    <property type="entry name" value="DNA-DIRECTED RNA POLYMERASE III SUBUNIT RPC3"/>
    <property type="match status" value="1"/>
</dbReference>
<feature type="region of interest" description="Disordered" evidence="9">
    <location>
        <begin position="326"/>
        <end position="351"/>
    </location>
</feature>
<evidence type="ECO:0000256" key="3">
    <source>
        <dbReference type="ARBA" id="ARBA00011206"/>
    </source>
</evidence>
<dbReference type="InterPro" id="IPR008806">
    <property type="entry name" value="RNA_pol_III_Rpc82_C"/>
</dbReference>
<feature type="domain" description="RNA polymerase III subunit RPC82-related helix-turn-helix" evidence="11">
    <location>
        <begin position="6"/>
        <end position="65"/>
    </location>
</feature>
<keyword evidence="6 8" id="KW-0539">Nucleus</keyword>
<evidence type="ECO:0000313" key="13">
    <source>
        <dbReference type="EMBL" id="KAK5043582.1"/>
    </source>
</evidence>
<dbReference type="Pfam" id="PF22536">
    <property type="entry name" value="WHD_POLR3C"/>
    <property type="match status" value="1"/>
</dbReference>
<name>A0AAV9MUX3_9EURO</name>
<comment type="caution">
    <text evidence="13">The sequence shown here is derived from an EMBL/GenBank/DDBJ whole genome shotgun (WGS) entry which is preliminary data.</text>
</comment>
<evidence type="ECO:0000259" key="11">
    <source>
        <dbReference type="Pfam" id="PF08221"/>
    </source>
</evidence>
<dbReference type="Pfam" id="PF08221">
    <property type="entry name" value="HTH_9"/>
    <property type="match status" value="1"/>
</dbReference>
<comment type="subunit">
    <text evidence="3 8">Component of the RNA polymerase III (Pol III) complex consisting of 17 subunits.</text>
</comment>
<comment type="function">
    <text evidence="7 8">DNA-dependent RNA polymerase catalyzes the transcription of DNA into RNA using the four ribonucleoside triphosphates as substrates. Specific core component of RNA polymerase III which synthesizes small RNAs, such as 5S rRNA and tRNAs.</text>
</comment>
<dbReference type="AlphaFoldDB" id="A0AAV9MUX3"/>
<evidence type="ECO:0000256" key="4">
    <source>
        <dbReference type="ARBA" id="ARBA00022478"/>
    </source>
</evidence>
<comment type="similarity">
    <text evidence="2 8">Belongs to the RNA polymerase beta chain family.</text>
</comment>
<sequence length="567" mass="64330">MEDYSQLCRNIIQDVYGSLLARIFQILSQRGRLSAPQIAQRCRLPLRQIKSALATSIQLRLIYHHTNPDGLSTYQANHKNAYMLLRSGRLIELARDTGGPSAAYILRELTVLGYATVRELKARTCGDDSPGHIEIHSQQVNGDRHDSTTLDSGHMSHSNFENSIAHLIDNGYITKLRDAHFRSTFDAWQEVERQMNNNDGGGSAAKTKKAQIDQDARVLEELEARLIDEVSADNVLRELSANQGSKQSILCANYSSLTYALRNRSLAKAAEKTFGRLTSKVAKAAAMQVDLHLNSVSTPSPNDGPEKPKALDIDQIVEDMRADDAHSLRETKPSTNGWSEDRPINGAHASLNGTHDRSDVIRHLSILAEGPFSFFEYNHIIDTWFVHQRALYAYLRNLELMRLMAEGLSFSDPKLRIVRMLSDKGKLDEKNLQELGLLNAKELRQSLASLHTAGLLELQEVPREPQRQPNRTIFLWFYDAERVRKLYLNKLYKTMSRLFQRLEVERCRLATTLTKIERTDVQGIEEDILSAAELKVLSQWRQREAWFMAEISRIDDSVSILRDLQAA</sequence>
<dbReference type="Gene3D" id="1.10.10.10">
    <property type="entry name" value="Winged helix-like DNA-binding domain superfamily/Winged helix DNA-binding domain"/>
    <property type="match status" value="2"/>
</dbReference>
<evidence type="ECO:0000313" key="14">
    <source>
        <dbReference type="Proteomes" id="UP001358417"/>
    </source>
</evidence>
<evidence type="ECO:0000256" key="1">
    <source>
        <dbReference type="ARBA" id="ARBA00004123"/>
    </source>
</evidence>
<feature type="domain" description="DNA-directed RNA polymerase III subunit RPC3 winged-helix" evidence="12">
    <location>
        <begin position="410"/>
        <end position="477"/>
    </location>
</feature>
<reference evidence="13 14" key="1">
    <citation type="submission" date="2023-08" db="EMBL/GenBank/DDBJ databases">
        <title>Black Yeasts Isolated from many extreme environments.</title>
        <authorList>
            <person name="Coleine C."/>
            <person name="Stajich J.E."/>
            <person name="Selbmann L."/>
        </authorList>
    </citation>
    <scope>NUCLEOTIDE SEQUENCE [LARGE SCALE GENOMIC DNA]</scope>
    <source>
        <strain evidence="13 14">CCFEE 5792</strain>
    </source>
</reference>
<protein>
    <recommendedName>
        <fullName evidence="8">DNA-directed RNA polymerase III subunit RPC3</fullName>
        <shortName evidence="8">RNA polymerase III subunit C3</shortName>
    </recommendedName>
</protein>
<dbReference type="GeneID" id="89979542"/>
<dbReference type="GO" id="GO:0003697">
    <property type="term" value="F:single-stranded DNA binding"/>
    <property type="evidence" value="ECO:0007669"/>
    <property type="project" value="UniProtKB-UniRule"/>
</dbReference>
<dbReference type="InterPro" id="IPR055207">
    <property type="entry name" value="POLR3C_WHD"/>
</dbReference>
<feature type="domain" description="RNA polymerase III Rpc82 C -terminal" evidence="10">
    <location>
        <begin position="163"/>
        <end position="376"/>
    </location>
</feature>
<keyword evidence="4 8" id="KW-0240">DNA-directed RNA polymerase</keyword>
<accession>A0AAV9MUX3</accession>
<dbReference type="PANTHER" id="PTHR12949">
    <property type="entry name" value="RNA POLYMERASE III DNA DIRECTED -RELATED"/>
    <property type="match status" value="1"/>
</dbReference>
<dbReference type="Proteomes" id="UP001358417">
    <property type="component" value="Unassembled WGS sequence"/>
</dbReference>
<keyword evidence="5 8" id="KW-0804">Transcription</keyword>
<evidence type="ECO:0000256" key="5">
    <source>
        <dbReference type="ARBA" id="ARBA00023163"/>
    </source>
</evidence>
<evidence type="ECO:0000256" key="9">
    <source>
        <dbReference type="SAM" id="MobiDB-lite"/>
    </source>
</evidence>
<comment type="subcellular location">
    <subcellularLocation>
        <location evidence="1 8">Nucleus</location>
    </subcellularLocation>
</comment>
<proteinExistence type="inferred from homology"/>
<evidence type="ECO:0000256" key="8">
    <source>
        <dbReference type="RuleBase" id="RU367076"/>
    </source>
</evidence>
<dbReference type="GO" id="GO:0006351">
    <property type="term" value="P:DNA-templated transcription"/>
    <property type="evidence" value="ECO:0007669"/>
    <property type="project" value="InterPro"/>
</dbReference>
<feature type="region of interest" description="Disordered" evidence="9">
    <location>
        <begin position="128"/>
        <end position="147"/>
    </location>
</feature>
<evidence type="ECO:0000259" key="12">
    <source>
        <dbReference type="Pfam" id="PF22536"/>
    </source>
</evidence>